<dbReference type="Gene3D" id="3.40.50.300">
    <property type="entry name" value="P-loop containing nucleotide triphosphate hydrolases"/>
    <property type="match status" value="1"/>
</dbReference>
<dbReference type="AlphaFoldDB" id="A0AAQ4EU75"/>
<feature type="region of interest" description="Disordered" evidence="3">
    <location>
        <begin position="225"/>
        <end position="246"/>
    </location>
</feature>
<evidence type="ECO:0000259" key="5">
    <source>
        <dbReference type="PROSITE" id="PS50893"/>
    </source>
</evidence>
<keyword evidence="4" id="KW-1133">Transmembrane helix</keyword>
<keyword evidence="7" id="KW-1185">Reference proteome</keyword>
<keyword evidence="2" id="KW-0067">ATP-binding</keyword>
<dbReference type="PROSITE" id="PS00211">
    <property type="entry name" value="ABC_TRANSPORTER_1"/>
    <property type="match status" value="1"/>
</dbReference>
<gene>
    <name evidence="6" type="ORF">V5799_020334</name>
</gene>
<feature type="transmembrane region" description="Helical" evidence="4">
    <location>
        <begin position="40"/>
        <end position="62"/>
    </location>
</feature>
<dbReference type="InterPro" id="IPR017871">
    <property type="entry name" value="ABC_transporter-like_CS"/>
</dbReference>
<sequence length="741" mass="81599">MASVARVRSSRGFERRDFNRSKARVGAIFYKNVVKLRRSVALLLYSFLLPSIEVSIFCSIVGNTPFDLRLAVVNEEPTGTGSFSAAFLENIDSGILHQPTCYAIACLVVKHRPTTKRSSLKGKFKGVAEIGKQRPHEQPRTGLHDDRSSQAAATMSSEPPPTTATDSANELKASIAPRRDDDRTLRPEGSQATNAYTGDGQGTKPPGDTQVLQTEDEVKIGIAAPEEVPQEAGDAPEVPQGGGHTPAVQIEGLELWYGSGAKRVDIFKGVNMRVPRGGIYALLGSSGCGKTTLLRCIMGRKHFQKGTIRVFGLQPGTPGSKIPGANVGYMPQELALYNAFSIEETLHFFARLYNLSPEQCSERAEFLIGLLDIPDRNRLVSYLSGGQKRRLSLAVSLIHSPPFLILDEPTVGIDPVLRKTIWSHLHTLSERDKMTIIITTHYIDEARLASTVSFLREGEILAEESPAKLMEVHQTRNLEEIFLRLARQEKSALPEVVIGGERSPDHERTQLSFMASTLERRPALNKKDLGRSLSRIGVMFSKNVIKFRRSFGLVLYSMLLPAIEVTMFCYVLGKVPTGLRIAVVNEEVAPPGSTTPLLSTAFVEALDRSILPQISYDTIDKGIDSVKAGVTYGVVHAKYNLTDSLVSRFSPTVPVTEPLLDFASLHAYLDMSNQQVFRTVQHYMGQALAEALPSTSINMLHFQSVLVEMKNREKKISILPNDGFPQGSCALRSWRLPRPLP</sequence>
<evidence type="ECO:0000256" key="3">
    <source>
        <dbReference type="SAM" id="MobiDB-lite"/>
    </source>
</evidence>
<feature type="region of interest" description="Disordered" evidence="3">
    <location>
        <begin position="119"/>
        <end position="210"/>
    </location>
</feature>
<keyword evidence="4" id="KW-0812">Transmembrane</keyword>
<dbReference type="CDD" id="cd03230">
    <property type="entry name" value="ABC_DR_subfamily_A"/>
    <property type="match status" value="1"/>
</dbReference>
<dbReference type="InterPro" id="IPR003593">
    <property type="entry name" value="AAA+_ATPase"/>
</dbReference>
<dbReference type="SMART" id="SM00382">
    <property type="entry name" value="AAA"/>
    <property type="match status" value="1"/>
</dbReference>
<dbReference type="PANTHER" id="PTHR43038:SF3">
    <property type="entry name" value="ABC TRANSPORTER G FAMILY MEMBER 20 ISOFORM X1"/>
    <property type="match status" value="1"/>
</dbReference>
<accession>A0AAQ4EU75</accession>
<name>A0AAQ4EU75_AMBAM</name>
<keyword evidence="1" id="KW-0547">Nucleotide-binding</keyword>
<dbReference type="SUPFAM" id="SSF52540">
    <property type="entry name" value="P-loop containing nucleoside triphosphate hydrolases"/>
    <property type="match status" value="1"/>
</dbReference>
<evidence type="ECO:0000256" key="2">
    <source>
        <dbReference type="ARBA" id="ARBA00022840"/>
    </source>
</evidence>
<dbReference type="Pfam" id="PF00005">
    <property type="entry name" value="ABC_tran"/>
    <property type="match status" value="1"/>
</dbReference>
<protein>
    <recommendedName>
        <fullName evidence="5">ABC transporter domain-containing protein</fullName>
    </recommendedName>
</protein>
<feature type="domain" description="ABC transporter" evidence="5">
    <location>
        <begin position="248"/>
        <end position="482"/>
    </location>
</feature>
<proteinExistence type="predicted"/>
<feature type="compositionally biased region" description="Basic and acidic residues" evidence="3">
    <location>
        <begin position="131"/>
        <end position="148"/>
    </location>
</feature>
<dbReference type="InterPro" id="IPR027417">
    <property type="entry name" value="P-loop_NTPase"/>
</dbReference>
<evidence type="ECO:0000256" key="4">
    <source>
        <dbReference type="SAM" id="Phobius"/>
    </source>
</evidence>
<evidence type="ECO:0000256" key="1">
    <source>
        <dbReference type="ARBA" id="ARBA00022741"/>
    </source>
</evidence>
<keyword evidence="4" id="KW-0472">Membrane</keyword>
<dbReference type="GO" id="GO:0005524">
    <property type="term" value="F:ATP binding"/>
    <property type="evidence" value="ECO:0007669"/>
    <property type="project" value="UniProtKB-KW"/>
</dbReference>
<dbReference type="Proteomes" id="UP001321473">
    <property type="component" value="Unassembled WGS sequence"/>
</dbReference>
<dbReference type="InterPro" id="IPR003439">
    <property type="entry name" value="ABC_transporter-like_ATP-bd"/>
</dbReference>
<dbReference type="PANTHER" id="PTHR43038">
    <property type="entry name" value="ATP-BINDING CASSETTE, SUB-FAMILY H, MEMBER 1"/>
    <property type="match status" value="1"/>
</dbReference>
<dbReference type="GO" id="GO:0016887">
    <property type="term" value="F:ATP hydrolysis activity"/>
    <property type="evidence" value="ECO:0007669"/>
    <property type="project" value="InterPro"/>
</dbReference>
<feature type="compositionally biased region" description="Polar residues" evidence="3">
    <location>
        <begin position="149"/>
        <end position="168"/>
    </location>
</feature>
<comment type="caution">
    <text evidence="6">The sequence shown here is derived from an EMBL/GenBank/DDBJ whole genome shotgun (WGS) entry which is preliminary data.</text>
</comment>
<dbReference type="PROSITE" id="PS50893">
    <property type="entry name" value="ABC_TRANSPORTER_2"/>
    <property type="match status" value="1"/>
</dbReference>
<reference evidence="6 7" key="1">
    <citation type="journal article" date="2023" name="Arcadia Sci">
        <title>De novo assembly of a long-read Amblyomma americanum tick genome.</title>
        <authorList>
            <person name="Chou S."/>
            <person name="Poskanzer K.E."/>
            <person name="Rollins M."/>
            <person name="Thuy-Boun P.S."/>
        </authorList>
    </citation>
    <scope>NUCLEOTIDE SEQUENCE [LARGE SCALE GENOMIC DNA]</scope>
    <source>
        <strain evidence="6">F_SG_1</strain>
        <tissue evidence="6">Salivary glands</tissue>
    </source>
</reference>
<organism evidence="6 7">
    <name type="scientific">Amblyomma americanum</name>
    <name type="common">Lone star tick</name>
    <dbReference type="NCBI Taxonomy" id="6943"/>
    <lineage>
        <taxon>Eukaryota</taxon>
        <taxon>Metazoa</taxon>
        <taxon>Ecdysozoa</taxon>
        <taxon>Arthropoda</taxon>
        <taxon>Chelicerata</taxon>
        <taxon>Arachnida</taxon>
        <taxon>Acari</taxon>
        <taxon>Parasitiformes</taxon>
        <taxon>Ixodida</taxon>
        <taxon>Ixodoidea</taxon>
        <taxon>Ixodidae</taxon>
        <taxon>Amblyomminae</taxon>
        <taxon>Amblyomma</taxon>
    </lineage>
</organism>
<evidence type="ECO:0000313" key="6">
    <source>
        <dbReference type="EMBL" id="KAK8778326.1"/>
    </source>
</evidence>
<dbReference type="EMBL" id="JARKHS020010867">
    <property type="protein sequence ID" value="KAK8778326.1"/>
    <property type="molecule type" value="Genomic_DNA"/>
</dbReference>
<evidence type="ECO:0000313" key="7">
    <source>
        <dbReference type="Proteomes" id="UP001321473"/>
    </source>
</evidence>
<feature type="compositionally biased region" description="Basic and acidic residues" evidence="3">
    <location>
        <begin position="177"/>
        <end position="186"/>
    </location>
</feature>